<evidence type="ECO:0000256" key="1">
    <source>
        <dbReference type="ARBA" id="ARBA00004191"/>
    </source>
</evidence>
<keyword evidence="9" id="KW-0472">Membrane</keyword>
<evidence type="ECO:0000256" key="8">
    <source>
        <dbReference type="SAM" id="MobiDB-lite"/>
    </source>
</evidence>
<proteinExistence type="predicted"/>
<evidence type="ECO:0000313" key="13">
    <source>
        <dbReference type="Proteomes" id="UP000327143"/>
    </source>
</evidence>
<sequence length="320" mass="31399">MFAAAAATGILSLYGTPALADSYAVGGVEDSPGVLSGNNVQAPVHVPVNACGNTVGAVSAFNTAADSFCANDSQTQESGARSSDSSRSASPRGASSYGDSSYGDSSYGDSGGGAQAVGGTEGSPGVLSGNNVQAPVHVPVNACGNDVTAVGAFNTAADSSCANDSQARESGARSSASSRGDSSYGNSGGGARAVSDTEGSPGVLSGNNVQVPVHVPLNVCGNTLDLIGLFDSSYGTSCANTTQPGYGTEDVTPPRTVTPTPEPGKRTPPAPPSVDEERPGPGPQLAETGAEGLIVASAASAALITGGAMLYRRRRAGGHR</sequence>
<dbReference type="Proteomes" id="UP000327143">
    <property type="component" value="Chromosome"/>
</dbReference>
<dbReference type="InterPro" id="IPR005528">
    <property type="entry name" value="ChpA-H"/>
</dbReference>
<keyword evidence="9" id="KW-1133">Transmembrane helix</keyword>
<feature type="region of interest" description="Disordered" evidence="8">
    <location>
        <begin position="73"/>
        <end position="130"/>
    </location>
</feature>
<feature type="compositionally biased region" description="Low complexity" evidence="8">
    <location>
        <begin position="78"/>
        <end position="108"/>
    </location>
</feature>
<feature type="domain" description="Chaplin" evidence="11">
    <location>
        <begin position="200"/>
        <end position="240"/>
    </location>
</feature>
<keyword evidence="3" id="KW-0964">Secreted</keyword>
<keyword evidence="6 7" id="KW-0034">Amyloid</keyword>
<dbReference type="NCBIfam" id="TIGR01167">
    <property type="entry name" value="LPXTG_anchor"/>
    <property type="match status" value="1"/>
</dbReference>
<evidence type="ECO:0000256" key="3">
    <source>
        <dbReference type="ARBA" id="ARBA00022525"/>
    </source>
</evidence>
<feature type="compositionally biased region" description="Low complexity" evidence="8">
    <location>
        <begin position="248"/>
        <end position="259"/>
    </location>
</feature>
<evidence type="ECO:0000256" key="2">
    <source>
        <dbReference type="ARBA" id="ARBA00022512"/>
    </source>
</evidence>
<comment type="subcellular location">
    <subcellularLocation>
        <location evidence="1">Secreted</location>
        <location evidence="1">Cell wall</location>
    </subcellularLocation>
</comment>
<dbReference type="PROSITE" id="PS51884">
    <property type="entry name" value="CHAPLIN"/>
    <property type="match status" value="3"/>
</dbReference>
<feature type="chain" id="PRO_5047545399" evidence="10">
    <location>
        <begin position="21"/>
        <end position="320"/>
    </location>
</feature>
<evidence type="ECO:0000256" key="7">
    <source>
        <dbReference type="PROSITE-ProRule" id="PRU01232"/>
    </source>
</evidence>
<dbReference type="Pfam" id="PF03777">
    <property type="entry name" value="ChpA-C"/>
    <property type="match status" value="3"/>
</dbReference>
<feature type="region of interest" description="Disordered" evidence="8">
    <location>
        <begin position="158"/>
        <end position="205"/>
    </location>
</feature>
<gene>
    <name evidence="12" type="ORF">CP969_14795</name>
</gene>
<accession>A0ABX6AFP1</accession>
<protein>
    <submittedName>
        <fullName evidence="12">Chaplin</fullName>
    </submittedName>
</protein>
<keyword evidence="13" id="KW-1185">Reference proteome</keyword>
<feature type="compositionally biased region" description="Pro residues" evidence="8">
    <location>
        <begin position="260"/>
        <end position="272"/>
    </location>
</feature>
<reference evidence="12 13" key="1">
    <citation type="submission" date="2017-09" db="EMBL/GenBank/DDBJ databases">
        <authorList>
            <person name="Lee N."/>
            <person name="Cho B.-K."/>
        </authorList>
    </citation>
    <scope>NUCLEOTIDE SEQUENCE [LARGE SCALE GENOMIC DNA]</scope>
    <source>
        <strain evidence="12 13">ATCC 39115</strain>
    </source>
</reference>
<evidence type="ECO:0000256" key="10">
    <source>
        <dbReference type="SAM" id="SignalP"/>
    </source>
</evidence>
<feature type="signal peptide" evidence="10">
    <location>
        <begin position="1"/>
        <end position="20"/>
    </location>
</feature>
<organism evidence="12 13">
    <name type="scientific">Streptomyces viridosporus T7A</name>
    <dbReference type="NCBI Taxonomy" id="665577"/>
    <lineage>
        <taxon>Bacteria</taxon>
        <taxon>Bacillati</taxon>
        <taxon>Actinomycetota</taxon>
        <taxon>Actinomycetes</taxon>
        <taxon>Kitasatosporales</taxon>
        <taxon>Streptomycetaceae</taxon>
        <taxon>Streptomyces</taxon>
    </lineage>
</organism>
<keyword evidence="2" id="KW-0134">Cell wall</keyword>
<keyword evidence="4 10" id="KW-0732">Signal</keyword>
<feature type="transmembrane region" description="Helical" evidence="9">
    <location>
        <begin position="293"/>
        <end position="311"/>
    </location>
</feature>
<feature type="compositionally biased region" description="Low complexity" evidence="8">
    <location>
        <begin position="172"/>
        <end position="185"/>
    </location>
</feature>
<evidence type="ECO:0000256" key="5">
    <source>
        <dbReference type="ARBA" id="ARBA00022889"/>
    </source>
</evidence>
<feature type="domain" description="Chaplin" evidence="11">
    <location>
        <begin position="31"/>
        <end position="71"/>
    </location>
</feature>
<name>A0ABX6AFP1_STRVD</name>
<feature type="domain" description="Chaplin" evidence="11">
    <location>
        <begin position="123"/>
        <end position="163"/>
    </location>
</feature>
<keyword evidence="5" id="KW-0130">Cell adhesion</keyword>
<evidence type="ECO:0000256" key="6">
    <source>
        <dbReference type="ARBA" id="ARBA00023087"/>
    </source>
</evidence>
<evidence type="ECO:0000256" key="4">
    <source>
        <dbReference type="ARBA" id="ARBA00022729"/>
    </source>
</evidence>
<evidence type="ECO:0000256" key="9">
    <source>
        <dbReference type="SAM" id="Phobius"/>
    </source>
</evidence>
<feature type="region of interest" description="Disordered" evidence="8">
    <location>
        <begin position="241"/>
        <end position="289"/>
    </location>
</feature>
<feature type="compositionally biased region" description="Gly residues" evidence="8">
    <location>
        <begin position="109"/>
        <end position="122"/>
    </location>
</feature>
<evidence type="ECO:0000313" key="12">
    <source>
        <dbReference type="EMBL" id="QEU85834.1"/>
    </source>
</evidence>
<evidence type="ECO:0000259" key="11">
    <source>
        <dbReference type="PROSITE" id="PS51884"/>
    </source>
</evidence>
<keyword evidence="9" id="KW-0812">Transmembrane</keyword>
<dbReference type="EMBL" id="CP023700">
    <property type="protein sequence ID" value="QEU85834.1"/>
    <property type="molecule type" value="Genomic_DNA"/>
</dbReference>